<sequence length="343" mass="38109">MAALDGKQIGVVVTFTILNFVAITAMGLRFHSMAIVRRKLQLHDALCIVSLIMLFGYRIGVHTDFKLQIFFASQFFWAISIACFRLGILEFYVQTFTTRLFRNFAYGAMGVVCLFFIATIAVILRLCVPISWNWEKSIHGSCGSERAAELAAAGFNLALDVIIVLLPFPVIWGLHMSVQKKAAVMATFALSVCISAINLARIIHVLECNLMDYTFCTANKAILTVAEMAVGITVACVPMLGPVIFPERRRRFSKGYCPVTTHKRWHGSDSKASPRNDSDTNIEVAMIPKWQMGHECSVTGGLDGKDRTMQPSPIQVGDGQIAAWRQFEIQAEEDIVQPEIISH</sequence>
<keyword evidence="4 6" id="KW-0472">Membrane</keyword>
<dbReference type="GO" id="GO:0016020">
    <property type="term" value="C:membrane"/>
    <property type="evidence" value="ECO:0007669"/>
    <property type="project" value="UniProtKB-SubCell"/>
</dbReference>
<dbReference type="Proteomes" id="UP001147746">
    <property type="component" value="Unassembled WGS sequence"/>
</dbReference>
<dbReference type="PANTHER" id="PTHR33048">
    <property type="entry name" value="PTH11-LIKE INTEGRAL MEMBRANE PROTEIN (AFU_ORTHOLOGUE AFUA_5G11245)"/>
    <property type="match status" value="1"/>
</dbReference>
<keyword evidence="3 6" id="KW-1133">Transmembrane helix</keyword>
<evidence type="ECO:0000313" key="8">
    <source>
        <dbReference type="EMBL" id="KAJ5324307.1"/>
    </source>
</evidence>
<comment type="similarity">
    <text evidence="5">Belongs to the SAT4 family.</text>
</comment>
<evidence type="ECO:0000256" key="4">
    <source>
        <dbReference type="ARBA" id="ARBA00023136"/>
    </source>
</evidence>
<evidence type="ECO:0000256" key="5">
    <source>
        <dbReference type="ARBA" id="ARBA00038359"/>
    </source>
</evidence>
<feature type="transmembrane region" description="Helical" evidence="6">
    <location>
        <begin position="12"/>
        <end position="30"/>
    </location>
</feature>
<dbReference type="Pfam" id="PF20684">
    <property type="entry name" value="Fung_rhodopsin"/>
    <property type="match status" value="1"/>
</dbReference>
<feature type="transmembrane region" description="Helical" evidence="6">
    <location>
        <begin position="104"/>
        <end position="132"/>
    </location>
</feature>
<name>A0A9W9Q7F0_9EURO</name>
<keyword evidence="2 6" id="KW-0812">Transmembrane</keyword>
<evidence type="ECO:0000256" key="2">
    <source>
        <dbReference type="ARBA" id="ARBA00022692"/>
    </source>
</evidence>
<feature type="transmembrane region" description="Helical" evidence="6">
    <location>
        <begin position="223"/>
        <end position="245"/>
    </location>
</feature>
<evidence type="ECO:0000259" key="7">
    <source>
        <dbReference type="Pfam" id="PF20684"/>
    </source>
</evidence>
<dbReference type="AlphaFoldDB" id="A0A9W9Q7F0"/>
<feature type="transmembrane region" description="Helical" evidence="6">
    <location>
        <begin position="67"/>
        <end position="92"/>
    </location>
</feature>
<keyword evidence="9" id="KW-1185">Reference proteome</keyword>
<dbReference type="InterPro" id="IPR049326">
    <property type="entry name" value="Rhodopsin_dom_fungi"/>
</dbReference>
<organism evidence="8 9">
    <name type="scientific">Penicillium atrosanguineum</name>
    <dbReference type="NCBI Taxonomy" id="1132637"/>
    <lineage>
        <taxon>Eukaryota</taxon>
        <taxon>Fungi</taxon>
        <taxon>Dikarya</taxon>
        <taxon>Ascomycota</taxon>
        <taxon>Pezizomycotina</taxon>
        <taxon>Eurotiomycetes</taxon>
        <taxon>Eurotiomycetidae</taxon>
        <taxon>Eurotiales</taxon>
        <taxon>Aspergillaceae</taxon>
        <taxon>Penicillium</taxon>
    </lineage>
</organism>
<proteinExistence type="inferred from homology"/>
<feature type="transmembrane region" description="Helical" evidence="6">
    <location>
        <begin position="182"/>
        <end position="203"/>
    </location>
</feature>
<feature type="transmembrane region" description="Helical" evidence="6">
    <location>
        <begin position="42"/>
        <end position="61"/>
    </location>
</feature>
<accession>A0A9W9Q7F0</accession>
<evidence type="ECO:0000256" key="6">
    <source>
        <dbReference type="SAM" id="Phobius"/>
    </source>
</evidence>
<feature type="transmembrane region" description="Helical" evidence="6">
    <location>
        <begin position="152"/>
        <end position="175"/>
    </location>
</feature>
<dbReference type="EMBL" id="JAPZBO010000002">
    <property type="protein sequence ID" value="KAJ5324307.1"/>
    <property type="molecule type" value="Genomic_DNA"/>
</dbReference>
<reference evidence="8" key="1">
    <citation type="submission" date="2022-12" db="EMBL/GenBank/DDBJ databases">
        <authorList>
            <person name="Petersen C."/>
        </authorList>
    </citation>
    <scope>NUCLEOTIDE SEQUENCE</scope>
    <source>
        <strain evidence="8">IBT 21472</strain>
    </source>
</reference>
<dbReference type="PANTHER" id="PTHR33048:SF47">
    <property type="entry name" value="INTEGRAL MEMBRANE PROTEIN-RELATED"/>
    <property type="match status" value="1"/>
</dbReference>
<gene>
    <name evidence="8" type="ORF">N7476_002907</name>
</gene>
<evidence type="ECO:0000256" key="3">
    <source>
        <dbReference type="ARBA" id="ARBA00022989"/>
    </source>
</evidence>
<comment type="caution">
    <text evidence="8">The sequence shown here is derived from an EMBL/GenBank/DDBJ whole genome shotgun (WGS) entry which is preliminary data.</text>
</comment>
<protein>
    <submittedName>
        <fullName evidence="8">Integral membrane protein</fullName>
    </submittedName>
</protein>
<evidence type="ECO:0000313" key="9">
    <source>
        <dbReference type="Proteomes" id="UP001147746"/>
    </source>
</evidence>
<reference evidence="8" key="2">
    <citation type="journal article" date="2023" name="IMA Fungus">
        <title>Comparative genomic study of the Penicillium genus elucidates a diverse pangenome and 15 lateral gene transfer events.</title>
        <authorList>
            <person name="Petersen C."/>
            <person name="Sorensen T."/>
            <person name="Nielsen M.R."/>
            <person name="Sondergaard T.E."/>
            <person name="Sorensen J.L."/>
            <person name="Fitzpatrick D.A."/>
            <person name="Frisvad J.C."/>
            <person name="Nielsen K.L."/>
        </authorList>
    </citation>
    <scope>NUCLEOTIDE SEQUENCE</scope>
    <source>
        <strain evidence="8">IBT 21472</strain>
    </source>
</reference>
<evidence type="ECO:0000256" key="1">
    <source>
        <dbReference type="ARBA" id="ARBA00004141"/>
    </source>
</evidence>
<feature type="domain" description="Rhodopsin" evidence="7">
    <location>
        <begin position="28"/>
        <end position="244"/>
    </location>
</feature>
<comment type="subcellular location">
    <subcellularLocation>
        <location evidence="1">Membrane</location>
        <topology evidence="1">Multi-pass membrane protein</topology>
    </subcellularLocation>
</comment>
<dbReference type="InterPro" id="IPR052337">
    <property type="entry name" value="SAT4-like"/>
</dbReference>